<sequence>MTARNGRNDELAARNAAMREQMNSLLDGLREQTAQLQEAQAAALAATGAATSADGLVTVEVNTAGVVTATRISQSAFRSSAPDKLAASFTEAAQAAARDARAQADAAMAPVQQDVPDLPDLFPEAPSLKGLIPEAPGVPEPNTTPAASNAPDDDDWDDFEPRSRFRKDQW</sequence>
<dbReference type="InterPro" id="IPR004401">
    <property type="entry name" value="YbaB/EbfC"/>
</dbReference>
<dbReference type="RefSeq" id="WP_380671931.1">
    <property type="nucleotide sequence ID" value="NZ_JBHTCJ010000015.1"/>
</dbReference>
<dbReference type="Gene3D" id="3.30.1310.10">
    <property type="entry name" value="Nucleoid-associated protein YbaB-like domain"/>
    <property type="match status" value="1"/>
</dbReference>
<dbReference type="Proteomes" id="UP001596504">
    <property type="component" value="Unassembled WGS sequence"/>
</dbReference>
<proteinExistence type="predicted"/>
<dbReference type="Pfam" id="PF02575">
    <property type="entry name" value="YbaB_DNA_bd"/>
    <property type="match status" value="1"/>
</dbReference>
<feature type="compositionally biased region" description="Basic and acidic residues" evidence="1">
    <location>
        <begin position="159"/>
        <end position="170"/>
    </location>
</feature>
<keyword evidence="3" id="KW-1185">Reference proteome</keyword>
<evidence type="ECO:0000313" key="3">
    <source>
        <dbReference type="Proteomes" id="UP001596504"/>
    </source>
</evidence>
<dbReference type="InterPro" id="IPR036894">
    <property type="entry name" value="YbaB-like_sf"/>
</dbReference>
<comment type="caution">
    <text evidence="2">The sequence shown here is derived from an EMBL/GenBank/DDBJ whole genome shotgun (WGS) entry which is preliminary data.</text>
</comment>
<dbReference type="SUPFAM" id="SSF82607">
    <property type="entry name" value="YbaB-like"/>
    <property type="match status" value="1"/>
</dbReference>
<protein>
    <submittedName>
        <fullName evidence="2">YbaB/EbfC family nucleoid-associated protein</fullName>
    </submittedName>
</protein>
<reference evidence="3" key="1">
    <citation type="journal article" date="2019" name="Int. J. Syst. Evol. Microbiol.">
        <title>The Global Catalogue of Microorganisms (GCM) 10K type strain sequencing project: providing services to taxonomists for standard genome sequencing and annotation.</title>
        <authorList>
            <consortium name="The Broad Institute Genomics Platform"/>
            <consortium name="The Broad Institute Genome Sequencing Center for Infectious Disease"/>
            <person name="Wu L."/>
            <person name="Ma J."/>
        </authorList>
    </citation>
    <scope>NUCLEOTIDE SEQUENCE [LARGE SCALE GENOMIC DNA]</scope>
    <source>
        <strain evidence="3">WLHS5</strain>
    </source>
</reference>
<name>A0ABW2LP38_9PSEU</name>
<accession>A0ABW2LP38</accession>
<gene>
    <name evidence="2" type="ORF">ACFQRI_22960</name>
</gene>
<feature type="region of interest" description="Disordered" evidence="1">
    <location>
        <begin position="115"/>
        <end position="170"/>
    </location>
</feature>
<organism evidence="2 3">
    <name type="scientific">Saccharopolyspora griseoalba</name>
    <dbReference type="NCBI Taxonomy" id="1431848"/>
    <lineage>
        <taxon>Bacteria</taxon>
        <taxon>Bacillati</taxon>
        <taxon>Actinomycetota</taxon>
        <taxon>Actinomycetes</taxon>
        <taxon>Pseudonocardiales</taxon>
        <taxon>Pseudonocardiaceae</taxon>
        <taxon>Saccharopolyspora</taxon>
    </lineage>
</organism>
<dbReference type="EMBL" id="JBHTCJ010000015">
    <property type="protein sequence ID" value="MFC7344279.1"/>
    <property type="molecule type" value="Genomic_DNA"/>
</dbReference>
<evidence type="ECO:0000313" key="2">
    <source>
        <dbReference type="EMBL" id="MFC7344279.1"/>
    </source>
</evidence>
<evidence type="ECO:0000256" key="1">
    <source>
        <dbReference type="SAM" id="MobiDB-lite"/>
    </source>
</evidence>